<dbReference type="Gene3D" id="2.40.160.20">
    <property type="match status" value="1"/>
</dbReference>
<evidence type="ECO:0000313" key="5">
    <source>
        <dbReference type="Proteomes" id="UP000188602"/>
    </source>
</evidence>
<keyword evidence="2" id="KW-0732">Signal</keyword>
<comment type="caution">
    <text evidence="4">The sequence shown here is derived from an EMBL/GenBank/DDBJ whole genome shotgun (WGS) entry which is preliminary data.</text>
</comment>
<organism evidence="4 5">
    <name type="scientific">Rodentibacter myodis</name>
    <dbReference type="NCBI Taxonomy" id="1907939"/>
    <lineage>
        <taxon>Bacteria</taxon>
        <taxon>Pseudomonadati</taxon>
        <taxon>Pseudomonadota</taxon>
        <taxon>Gammaproteobacteria</taxon>
        <taxon>Pasteurellales</taxon>
        <taxon>Pasteurellaceae</taxon>
        <taxon>Rodentibacter</taxon>
    </lineage>
</organism>
<evidence type="ECO:0000256" key="2">
    <source>
        <dbReference type="SAM" id="SignalP"/>
    </source>
</evidence>
<name>A0A1V3JPK4_9PAST</name>
<dbReference type="OrthoDB" id="6648740at2"/>
<dbReference type="GO" id="GO:0015288">
    <property type="term" value="F:porin activity"/>
    <property type="evidence" value="ECO:0007669"/>
    <property type="project" value="InterPro"/>
</dbReference>
<dbReference type="Pfam" id="PF02462">
    <property type="entry name" value="Opacity"/>
    <property type="match status" value="1"/>
</dbReference>
<dbReference type="RefSeq" id="WP_077423771.1">
    <property type="nucleotide sequence ID" value="NZ_MLHQ01000014.1"/>
</dbReference>
<dbReference type="STRING" id="1907939.BKL49_06265"/>
<sequence>MKKSLLALAIGALAVASTANAGWYVQGDLGYSKVKSSGGDIGDFNKSKFTPSLAVGYKYGNWRFALDYTNYGKIEESYADQNEVSTEKLKTYGLGLSAIYDIELNSPFKPYVGVRLSQNFFDDKYDSSTMENGAIVREHISEKENKFGYGVLAGVSYNFSPNWAVNGGIEYNRLGKFDDVKINQYGAKVGIRYEF</sequence>
<accession>A0A1V3JPK4</accession>
<dbReference type="InterPro" id="IPR011250">
    <property type="entry name" value="OMP/PagP_B-barrel"/>
</dbReference>
<feature type="signal peptide" evidence="2">
    <location>
        <begin position="1"/>
        <end position="21"/>
    </location>
</feature>
<reference evidence="4 5" key="1">
    <citation type="submission" date="2016-10" db="EMBL/GenBank/DDBJ databases">
        <title>Rodentibacter gen. nov. and new species.</title>
        <authorList>
            <person name="Christensen H."/>
        </authorList>
    </citation>
    <scope>NUCLEOTIDE SEQUENCE [LARGE SCALE GENOMIC DNA]</scope>
    <source>
        <strain evidence="4 5">Ac151</strain>
    </source>
</reference>
<dbReference type="EMBL" id="MLHQ01000014">
    <property type="protein sequence ID" value="OOF58749.1"/>
    <property type="molecule type" value="Genomic_DNA"/>
</dbReference>
<evidence type="ECO:0000256" key="1">
    <source>
        <dbReference type="ARBA" id="ARBA00009830"/>
    </source>
</evidence>
<dbReference type="GO" id="GO:0009279">
    <property type="term" value="C:cell outer membrane"/>
    <property type="evidence" value="ECO:0007669"/>
    <property type="project" value="UniProtKB-ARBA"/>
</dbReference>
<proteinExistence type="inferred from homology"/>
<dbReference type="Proteomes" id="UP000188602">
    <property type="component" value="Unassembled WGS sequence"/>
</dbReference>
<dbReference type="InterPro" id="IPR003394">
    <property type="entry name" value="Porin_opacity"/>
</dbReference>
<dbReference type="SUPFAM" id="SSF56925">
    <property type="entry name" value="OMPA-like"/>
    <property type="match status" value="1"/>
</dbReference>
<feature type="domain" description="Porin opacity type" evidence="3">
    <location>
        <begin position="55"/>
        <end position="195"/>
    </location>
</feature>
<dbReference type="AlphaFoldDB" id="A0A1V3JPK4"/>
<keyword evidence="5" id="KW-1185">Reference proteome</keyword>
<protein>
    <recommendedName>
        <fullName evidence="3">Porin opacity type domain-containing protein</fullName>
    </recommendedName>
</protein>
<evidence type="ECO:0000313" key="4">
    <source>
        <dbReference type="EMBL" id="OOF58749.1"/>
    </source>
</evidence>
<feature type="chain" id="PRO_5012030647" description="Porin opacity type domain-containing protein" evidence="2">
    <location>
        <begin position="22"/>
        <end position="195"/>
    </location>
</feature>
<evidence type="ECO:0000259" key="3">
    <source>
        <dbReference type="Pfam" id="PF02462"/>
    </source>
</evidence>
<gene>
    <name evidence="4" type="ORF">BKL49_06265</name>
</gene>
<comment type="similarity">
    <text evidence="1">Belongs to the opacity porin family.</text>
</comment>